<protein>
    <recommendedName>
        <fullName evidence="5">Disks large-associated protein 5</fullName>
    </recommendedName>
</protein>
<feature type="compositionally biased region" description="Basic and acidic residues" evidence="3">
    <location>
        <begin position="1"/>
        <end position="14"/>
    </location>
</feature>
<feature type="compositionally biased region" description="Polar residues" evidence="3">
    <location>
        <begin position="457"/>
        <end position="471"/>
    </location>
</feature>
<dbReference type="PANTHER" id="PTHR12353">
    <property type="entry name" value="DISKS LARGE-ASSOCIATED PROTEIN DAP SAP90/PSD-95-ASSOCIATED PROTEIN"/>
    <property type="match status" value="1"/>
</dbReference>
<feature type="region of interest" description="Disordered" evidence="3">
    <location>
        <begin position="454"/>
        <end position="483"/>
    </location>
</feature>
<dbReference type="Pfam" id="PF03359">
    <property type="entry name" value="GKAP"/>
    <property type="match status" value="1"/>
</dbReference>
<evidence type="ECO:0000256" key="2">
    <source>
        <dbReference type="SAM" id="Coils"/>
    </source>
</evidence>
<feature type="compositionally biased region" description="Basic and acidic residues" evidence="3">
    <location>
        <begin position="69"/>
        <end position="82"/>
    </location>
</feature>
<evidence type="ECO:0000313" key="4">
    <source>
        <dbReference type="EMBL" id="JAG51073.1"/>
    </source>
</evidence>
<feature type="region of interest" description="Disordered" evidence="3">
    <location>
        <begin position="112"/>
        <end position="169"/>
    </location>
</feature>
<evidence type="ECO:0000256" key="1">
    <source>
        <dbReference type="ARBA" id="ARBA00008839"/>
    </source>
</evidence>
<name>A0A0K8SCQ2_LYGHE</name>
<dbReference type="PANTHER" id="PTHR12353:SF1">
    <property type="entry name" value="DISKS LARGE-ASSOCIATED PROTEIN 5"/>
    <property type="match status" value="1"/>
</dbReference>
<dbReference type="InterPro" id="IPR005026">
    <property type="entry name" value="SAPAP"/>
</dbReference>
<feature type="region of interest" description="Disordered" evidence="3">
    <location>
        <begin position="185"/>
        <end position="266"/>
    </location>
</feature>
<sequence length="505" mass="56516">MEGRLLNRRNDAKERRKTLRHSVLEEKRKTALSSSDTTPETEDRPGPSLRNRAANRAVKGRPEAAGQLQERKARQARTAKEVLKVRPPFNNYIRVKHTGLSPFRSYQDASKRSKVAPWRAPPPKVLLPSSSGCQAEATGRQKKANAAPSQPDPTGRGKPAPGTSQLPIPRSNMAAGVVLFGTGAHNTAKEVKPPPKRVSRRPVEASSRVLRSSQVPGQDDKENLPSDNRSIVVAKKSQRERSLNLAGSSGNAVPVTAPPAEERTKGLEERSAQLAKETDRLRNLADECSSLKSTLSLPTSIADEIDSITGQTMLLISKKFIQYKNLIEGAYTEMRTTLEDLDGFWEMVYIQVRQLDDRYKGLNDMKEKNWNTKSPKLFKNVQIRERKSSRPSKKKTSNVKSNFQKFLAEKLKKKEEFVESTSIEQPMENKLESQCVRTCESPLLDMSVDEPFETPKHSFNVTQRGSATPRSTPRALENARRASKSIRFSTTMMRLSTLFQDNPTS</sequence>
<accession>A0A0K8SCQ2</accession>
<feature type="coiled-coil region" evidence="2">
    <location>
        <begin position="267"/>
        <end position="294"/>
    </location>
</feature>
<reference evidence="4" key="1">
    <citation type="submission" date="2014-09" db="EMBL/GenBank/DDBJ databases">
        <authorList>
            <person name="Magalhaes I.L.F."/>
            <person name="Oliveira U."/>
            <person name="Santos F.R."/>
            <person name="Vidigal T.H.D.A."/>
            <person name="Brescovit A.D."/>
            <person name="Santos A.J."/>
        </authorList>
    </citation>
    <scope>NUCLEOTIDE SEQUENCE</scope>
</reference>
<dbReference type="GO" id="GO:0023052">
    <property type="term" value="P:signaling"/>
    <property type="evidence" value="ECO:0007669"/>
    <property type="project" value="InterPro"/>
</dbReference>
<dbReference type="EMBL" id="GBRD01014753">
    <property type="protein sequence ID" value="JAG51073.1"/>
    <property type="molecule type" value="Transcribed_RNA"/>
</dbReference>
<keyword evidence="2" id="KW-0175">Coiled coil</keyword>
<proteinExistence type="inferred from homology"/>
<comment type="similarity">
    <text evidence="1">Belongs to the SAPAP family.</text>
</comment>
<evidence type="ECO:0000256" key="3">
    <source>
        <dbReference type="SAM" id="MobiDB-lite"/>
    </source>
</evidence>
<dbReference type="AlphaFoldDB" id="A0A0K8SCQ2"/>
<evidence type="ECO:0008006" key="5">
    <source>
        <dbReference type="Google" id="ProtNLM"/>
    </source>
</evidence>
<organism evidence="4">
    <name type="scientific">Lygus hesperus</name>
    <name type="common">Western plant bug</name>
    <dbReference type="NCBI Taxonomy" id="30085"/>
    <lineage>
        <taxon>Eukaryota</taxon>
        <taxon>Metazoa</taxon>
        <taxon>Ecdysozoa</taxon>
        <taxon>Arthropoda</taxon>
        <taxon>Hexapoda</taxon>
        <taxon>Insecta</taxon>
        <taxon>Pterygota</taxon>
        <taxon>Neoptera</taxon>
        <taxon>Paraneoptera</taxon>
        <taxon>Hemiptera</taxon>
        <taxon>Heteroptera</taxon>
        <taxon>Panheteroptera</taxon>
        <taxon>Cimicomorpha</taxon>
        <taxon>Miridae</taxon>
        <taxon>Mirini</taxon>
        <taxon>Lygus</taxon>
    </lineage>
</organism>
<feature type="region of interest" description="Disordered" evidence="3">
    <location>
        <begin position="1"/>
        <end position="82"/>
    </location>
</feature>